<feature type="region of interest" description="Disordered" evidence="1">
    <location>
        <begin position="29"/>
        <end position="117"/>
    </location>
</feature>
<proteinExistence type="predicted"/>
<feature type="compositionally biased region" description="Gly residues" evidence="1">
    <location>
        <begin position="69"/>
        <end position="79"/>
    </location>
</feature>
<dbReference type="Pfam" id="PF14016">
    <property type="entry name" value="DUF4232"/>
    <property type="match status" value="1"/>
</dbReference>
<keyword evidence="5" id="KW-1185">Reference proteome</keyword>
<evidence type="ECO:0000256" key="2">
    <source>
        <dbReference type="SAM" id="SignalP"/>
    </source>
</evidence>
<evidence type="ECO:0000313" key="4">
    <source>
        <dbReference type="EMBL" id="GAA4014151.1"/>
    </source>
</evidence>
<protein>
    <submittedName>
        <fullName evidence="4">DUF4232 domain-containing protein</fullName>
    </submittedName>
</protein>
<feature type="domain" description="DUF4232" evidence="3">
    <location>
        <begin position="229"/>
        <end position="364"/>
    </location>
</feature>
<dbReference type="EMBL" id="BAABCQ010000258">
    <property type="protein sequence ID" value="GAA4014151.1"/>
    <property type="molecule type" value="Genomic_DNA"/>
</dbReference>
<dbReference type="InterPro" id="IPR025326">
    <property type="entry name" value="DUF4232"/>
</dbReference>
<accession>A0ABP7SN64</accession>
<sequence>MRILQLRTPLAVSGALVASLLLGACGTQTAASGAGGGGEPEDRCGAGSSGAAGSHSANAGATATADADGGAGADGGTGAGQERDAVRIVGTVERTGGAGTGAGASASPGVGAGERPGVSVTADSLPGLPGAGESVGEGGGASCAVAYSVTNRGTEPFTYTITFSLVDDQGRAMSSTEVTVAAVGAGRTVRRTLEHVGYQGGQRLDAEHVRILDVKRVPADEAPAPAGSCPRSGLRLTADKGDAAMGLRVVGLHLENCGSRPYSLEGYPVLQLLDEDLEPVDGIDILRGTNEIPMAGDGDEPPRPVTLRPGESAVSGLAWRNTTQFGEAVTVPYVRVRAESGSDPVVVTPNLDLGTTGKLGVRAWRKGETG</sequence>
<keyword evidence="2" id="KW-0732">Signal</keyword>
<gene>
    <name evidence="4" type="ORF">GCM10022384_67830</name>
</gene>
<reference evidence="5" key="1">
    <citation type="journal article" date="2019" name="Int. J. Syst. Evol. Microbiol.">
        <title>The Global Catalogue of Microorganisms (GCM) 10K type strain sequencing project: providing services to taxonomists for standard genome sequencing and annotation.</title>
        <authorList>
            <consortium name="The Broad Institute Genomics Platform"/>
            <consortium name="The Broad Institute Genome Sequencing Center for Infectious Disease"/>
            <person name="Wu L."/>
            <person name="Ma J."/>
        </authorList>
    </citation>
    <scope>NUCLEOTIDE SEQUENCE [LARGE SCALE GENOMIC DNA]</scope>
    <source>
        <strain evidence="5">JCM 17027</strain>
    </source>
</reference>
<name>A0ABP7SN64_9ACTN</name>
<dbReference type="RefSeq" id="WP_345597667.1">
    <property type="nucleotide sequence ID" value="NZ_BAABCQ010000258.1"/>
</dbReference>
<feature type="signal peptide" evidence="2">
    <location>
        <begin position="1"/>
        <end position="30"/>
    </location>
</feature>
<feature type="chain" id="PRO_5045829175" evidence="2">
    <location>
        <begin position="31"/>
        <end position="370"/>
    </location>
</feature>
<evidence type="ECO:0000259" key="3">
    <source>
        <dbReference type="Pfam" id="PF14016"/>
    </source>
</evidence>
<comment type="caution">
    <text evidence="4">The sequence shown here is derived from an EMBL/GenBank/DDBJ whole genome shotgun (WGS) entry which is preliminary data.</text>
</comment>
<feature type="compositionally biased region" description="Low complexity" evidence="1">
    <location>
        <begin position="45"/>
        <end position="68"/>
    </location>
</feature>
<evidence type="ECO:0000256" key="1">
    <source>
        <dbReference type="SAM" id="MobiDB-lite"/>
    </source>
</evidence>
<evidence type="ECO:0000313" key="5">
    <source>
        <dbReference type="Proteomes" id="UP001500034"/>
    </source>
</evidence>
<organism evidence="4 5">
    <name type="scientific">Streptomyces marokkonensis</name>
    <dbReference type="NCBI Taxonomy" id="324855"/>
    <lineage>
        <taxon>Bacteria</taxon>
        <taxon>Bacillati</taxon>
        <taxon>Actinomycetota</taxon>
        <taxon>Actinomycetes</taxon>
        <taxon>Kitasatosporales</taxon>
        <taxon>Streptomycetaceae</taxon>
        <taxon>Streptomyces</taxon>
    </lineage>
</organism>
<dbReference type="PROSITE" id="PS51257">
    <property type="entry name" value="PROKAR_LIPOPROTEIN"/>
    <property type="match status" value="1"/>
</dbReference>
<dbReference type="Proteomes" id="UP001500034">
    <property type="component" value="Unassembled WGS sequence"/>
</dbReference>